<feature type="region of interest" description="Disordered" evidence="2">
    <location>
        <begin position="283"/>
        <end position="303"/>
    </location>
</feature>
<evidence type="ECO:0000256" key="2">
    <source>
        <dbReference type="SAM" id="MobiDB-lite"/>
    </source>
</evidence>
<organism evidence="3 4">
    <name type="scientific">Meganyctiphanes norvegica</name>
    <name type="common">Northern krill</name>
    <name type="synonym">Thysanopoda norvegica</name>
    <dbReference type="NCBI Taxonomy" id="48144"/>
    <lineage>
        <taxon>Eukaryota</taxon>
        <taxon>Metazoa</taxon>
        <taxon>Ecdysozoa</taxon>
        <taxon>Arthropoda</taxon>
        <taxon>Crustacea</taxon>
        <taxon>Multicrustacea</taxon>
        <taxon>Malacostraca</taxon>
        <taxon>Eumalacostraca</taxon>
        <taxon>Eucarida</taxon>
        <taxon>Euphausiacea</taxon>
        <taxon>Euphausiidae</taxon>
        <taxon>Meganyctiphanes</taxon>
    </lineage>
</organism>
<name>A0AAV2R6U2_MEGNR</name>
<evidence type="ECO:0000313" key="4">
    <source>
        <dbReference type="Proteomes" id="UP001497623"/>
    </source>
</evidence>
<evidence type="ECO:0008006" key="5">
    <source>
        <dbReference type="Google" id="ProtNLM"/>
    </source>
</evidence>
<reference evidence="3 4" key="1">
    <citation type="submission" date="2024-05" db="EMBL/GenBank/DDBJ databases">
        <authorList>
            <person name="Wallberg A."/>
        </authorList>
    </citation>
    <scope>NUCLEOTIDE SEQUENCE [LARGE SCALE GENOMIC DNA]</scope>
</reference>
<feature type="coiled-coil region" evidence="1">
    <location>
        <begin position="315"/>
        <end position="368"/>
    </location>
</feature>
<feature type="region of interest" description="Disordered" evidence="2">
    <location>
        <begin position="25"/>
        <end position="104"/>
    </location>
</feature>
<dbReference type="Proteomes" id="UP001497623">
    <property type="component" value="Unassembled WGS sequence"/>
</dbReference>
<keyword evidence="4" id="KW-1185">Reference proteome</keyword>
<sequence length="371" mass="41613">MNFHSHLQYDENTVDSRDESLGVRYQTSLDPNSQDYTISPGISSSYPTSPDPNSQDYSLSPGFSSSYPTSLDPNSQDYSLSPGISGSYPTSPDPTSQDYSLSPGIDHSHRLCGYNYSTSMDPISQDYYTGPGTSYSYLTSMDSKSQECSTSHFRGDSYPTSLDHTPQNYNRDTVCSDSVIGAEGGWSFPEENYNISAYSEDTTGSFGLDLTPDPSDIPLDSIDECYHLQDMSLSPVIGAQIVDRRHCVVDPSDFYRNIRTHEPSINIERSQVRCGSSSQIVESDLEGNSVSNENETDSDDDIRGLSDAEKFRKHKEQNKNRAKKYRLKKQQTLKEIEETVIPQLEEKKEVLTSEYDSLKQKIDSLRKRLPQ</sequence>
<gene>
    <name evidence="3" type="ORF">MNOR_LOCUS19759</name>
</gene>
<dbReference type="Gene3D" id="1.20.5.170">
    <property type="match status" value="1"/>
</dbReference>
<proteinExistence type="predicted"/>
<accession>A0AAV2R6U2</accession>
<evidence type="ECO:0000256" key="1">
    <source>
        <dbReference type="SAM" id="Coils"/>
    </source>
</evidence>
<comment type="caution">
    <text evidence="3">The sequence shown here is derived from an EMBL/GenBank/DDBJ whole genome shotgun (WGS) entry which is preliminary data.</text>
</comment>
<feature type="compositionally biased region" description="Polar residues" evidence="2">
    <location>
        <begin position="283"/>
        <end position="293"/>
    </location>
</feature>
<evidence type="ECO:0000313" key="3">
    <source>
        <dbReference type="EMBL" id="CAL4111967.1"/>
    </source>
</evidence>
<dbReference type="EMBL" id="CAXKWB010014856">
    <property type="protein sequence ID" value="CAL4111967.1"/>
    <property type="molecule type" value="Genomic_DNA"/>
</dbReference>
<dbReference type="AlphaFoldDB" id="A0AAV2R6U2"/>
<keyword evidence="1" id="KW-0175">Coiled coil</keyword>
<feature type="compositionally biased region" description="Polar residues" evidence="2">
    <location>
        <begin position="25"/>
        <end position="100"/>
    </location>
</feature>
<protein>
    <recommendedName>
        <fullName evidence="5">BZIP domain-containing protein</fullName>
    </recommendedName>
</protein>